<dbReference type="InterPro" id="IPR007554">
    <property type="entry name" value="Glycerophosphate_synth"/>
</dbReference>
<name>A0ABX6DK49_KLUIN</name>
<evidence type="ECO:0000256" key="3">
    <source>
        <dbReference type="ARBA" id="ARBA00022475"/>
    </source>
</evidence>
<dbReference type="SUPFAM" id="SSF53756">
    <property type="entry name" value="UDP-Glycosyltransferase/glycogen phosphorylase"/>
    <property type="match status" value="1"/>
</dbReference>
<evidence type="ECO:0000313" key="7">
    <source>
        <dbReference type="EMBL" id="QGH28204.1"/>
    </source>
</evidence>
<comment type="subcellular location">
    <subcellularLocation>
        <location evidence="1">Cell membrane</location>
        <topology evidence="1">Peripheral membrane protein</topology>
    </subcellularLocation>
</comment>
<dbReference type="InterPro" id="IPR043149">
    <property type="entry name" value="TagF_N"/>
</dbReference>
<accession>A0ABX6DK49</accession>
<evidence type="ECO:0008006" key="9">
    <source>
        <dbReference type="Google" id="ProtNLM"/>
    </source>
</evidence>
<protein>
    <recommendedName>
        <fullName evidence="9">CDP-glycerol:poly(Glycerophosphate) glycerophosphotransferase</fullName>
    </recommendedName>
</protein>
<gene>
    <name evidence="7" type="ORF">GHC21_00380</name>
</gene>
<dbReference type="GeneID" id="91970820"/>
<dbReference type="Proteomes" id="UP000344450">
    <property type="component" value="Chromosome"/>
</dbReference>
<keyword evidence="4" id="KW-0808">Transferase</keyword>
<keyword evidence="3" id="KW-1003">Cell membrane</keyword>
<dbReference type="PANTHER" id="PTHR37316:SF3">
    <property type="entry name" value="TEICHOIC ACID GLYCEROL-PHOSPHATE TRANSFERASE"/>
    <property type="match status" value="1"/>
</dbReference>
<reference evidence="7 8" key="1">
    <citation type="submission" date="2019-10" db="EMBL/GenBank/DDBJ databases">
        <title>Complete genome sequencing of drug resistant plasmids in Kluyvera intermedia.</title>
        <authorList>
            <person name="Ke C."/>
            <person name="Jian S."/>
        </authorList>
    </citation>
    <scope>NUCLEOTIDE SEQUENCE [LARGE SCALE GENOMIC DNA]</scope>
    <source>
        <strain evidence="7 8">N2-1</strain>
    </source>
</reference>
<dbReference type="InterPro" id="IPR043148">
    <property type="entry name" value="TagF_C"/>
</dbReference>
<evidence type="ECO:0000256" key="6">
    <source>
        <dbReference type="ARBA" id="ARBA00023136"/>
    </source>
</evidence>
<dbReference type="Gene3D" id="3.40.50.12580">
    <property type="match status" value="1"/>
</dbReference>
<keyword evidence="8" id="KW-1185">Reference proteome</keyword>
<comment type="similarity">
    <text evidence="2">Belongs to the CDP-glycerol glycerophosphotransferase family.</text>
</comment>
<keyword evidence="6" id="KW-0472">Membrane</keyword>
<dbReference type="Gene3D" id="3.40.50.11820">
    <property type="match status" value="1"/>
</dbReference>
<evidence type="ECO:0000256" key="4">
    <source>
        <dbReference type="ARBA" id="ARBA00022679"/>
    </source>
</evidence>
<dbReference type="Pfam" id="PF04464">
    <property type="entry name" value="Glyphos_transf"/>
    <property type="match status" value="1"/>
</dbReference>
<dbReference type="RefSeq" id="WP_153741849.1">
    <property type="nucleotide sequence ID" value="NZ_CP045843.1"/>
</dbReference>
<evidence type="ECO:0000256" key="1">
    <source>
        <dbReference type="ARBA" id="ARBA00004202"/>
    </source>
</evidence>
<evidence type="ECO:0000256" key="5">
    <source>
        <dbReference type="ARBA" id="ARBA00022944"/>
    </source>
</evidence>
<evidence type="ECO:0000256" key="2">
    <source>
        <dbReference type="ARBA" id="ARBA00010488"/>
    </source>
</evidence>
<dbReference type="EMBL" id="CP045845">
    <property type="protein sequence ID" value="QGH28204.1"/>
    <property type="molecule type" value="Genomic_DNA"/>
</dbReference>
<keyword evidence="5" id="KW-0777">Teichoic acid biosynthesis</keyword>
<evidence type="ECO:0000313" key="8">
    <source>
        <dbReference type="Proteomes" id="UP000344450"/>
    </source>
</evidence>
<dbReference type="PANTHER" id="PTHR37316">
    <property type="entry name" value="TEICHOIC ACID GLYCEROL-PHOSPHATE PRIMASE"/>
    <property type="match status" value="1"/>
</dbReference>
<dbReference type="InterPro" id="IPR051612">
    <property type="entry name" value="Teichoic_Acid_Biosynth"/>
</dbReference>
<proteinExistence type="inferred from homology"/>
<organism evidence="7 8">
    <name type="scientific">Kluyvera intermedia</name>
    <name type="common">Enterobacter intermedius</name>
    <dbReference type="NCBI Taxonomy" id="61648"/>
    <lineage>
        <taxon>Bacteria</taxon>
        <taxon>Pseudomonadati</taxon>
        <taxon>Pseudomonadota</taxon>
        <taxon>Gammaproteobacteria</taxon>
        <taxon>Enterobacterales</taxon>
        <taxon>Enterobacteriaceae</taxon>
        <taxon>Kluyvera</taxon>
    </lineage>
</organism>
<sequence>MNTELGARLQHLSKKVSKERIVLFFGREEFSDNSKYLYLKALERERDFRCVWCSCEETLIAELKKKGLPCHLIVQETLSETIQLFLSASVAVFCVNPSQSLNGSEELFSCLQGARHLQLWHGVSVKHLLLELIQHLDVMDYNFRRPVDFASRADGVLSTSPYLDSFFRRAFGCKRLIRSGYPRNEVLLRPATEHEYIGSEIPGSILSVLLNPLHKKVFFAPTWQRGDNEIVTASTGFIVQLVKACRENNAALFIKSHPLLVNGEVCKELSKNCFYISPSIDLYPVMNQFDLLVTDYSSIMFDFLLTEKPIMRLDFENQRHRNFEPDFSLVPDVDFAYLFTQKNLPDVLKKALYQDDKKEQRQEMARMLFPGNNTDACTGLITLLHHEVESVMREQMTWHVEEYS</sequence>